<dbReference type="InterPro" id="IPR000477">
    <property type="entry name" value="RT_dom"/>
</dbReference>
<comment type="caution">
    <text evidence="2">The sequence shown here is derived from an EMBL/GenBank/DDBJ whole genome shotgun (WGS) entry which is preliminary data.</text>
</comment>
<dbReference type="PROSITE" id="PS50878">
    <property type="entry name" value="RT_POL"/>
    <property type="match status" value="1"/>
</dbReference>
<dbReference type="Pfam" id="PF00078">
    <property type="entry name" value="RVT_1"/>
    <property type="match status" value="1"/>
</dbReference>
<sequence length="333" mass="37365">MMVDYFSCRRVGLFLGCRVGWKATTMGCPQGSVLGPTLWNLLLSDVFRLPLPGGCKLIAYVDDVTAVIGGNSRAELERKGNSLLSALAEWGRRNRPAFSPGKSATMTLKGKFQRPPTLRLDGASIAAVAYTRILGLVIDSSLSFGAHARDMGMRAAKCFGKVSRVSTSPWGLRYLALKIIYRGTFVAVITYAAAVWFRRANLHVVRSALLRAQRPALILLTKAYRSTSTHALPVLAGVLHADLEVVRHGEVDIERVGKTNRDISALFSNSTTKLYDVWQERWEVAPEGRELYAFFPDVRERMNKDTRHRLRFFTDAHRAWLLPEETYRNEVEY</sequence>
<evidence type="ECO:0000313" key="3">
    <source>
        <dbReference type="Proteomes" id="UP000299102"/>
    </source>
</evidence>
<dbReference type="AlphaFoldDB" id="A0A4C2AEV3"/>
<proteinExistence type="predicted"/>
<evidence type="ECO:0000259" key="1">
    <source>
        <dbReference type="PROSITE" id="PS50878"/>
    </source>
</evidence>
<organism evidence="2 3">
    <name type="scientific">Eumeta variegata</name>
    <name type="common">Bagworm moth</name>
    <name type="synonym">Eumeta japonica</name>
    <dbReference type="NCBI Taxonomy" id="151549"/>
    <lineage>
        <taxon>Eukaryota</taxon>
        <taxon>Metazoa</taxon>
        <taxon>Ecdysozoa</taxon>
        <taxon>Arthropoda</taxon>
        <taxon>Hexapoda</taxon>
        <taxon>Insecta</taxon>
        <taxon>Pterygota</taxon>
        <taxon>Neoptera</taxon>
        <taxon>Endopterygota</taxon>
        <taxon>Lepidoptera</taxon>
        <taxon>Glossata</taxon>
        <taxon>Ditrysia</taxon>
        <taxon>Tineoidea</taxon>
        <taxon>Psychidae</taxon>
        <taxon>Oiketicinae</taxon>
        <taxon>Eumeta</taxon>
    </lineage>
</organism>
<evidence type="ECO:0000313" key="2">
    <source>
        <dbReference type="EMBL" id="GBP97347.1"/>
    </source>
</evidence>
<protein>
    <submittedName>
        <fullName evidence="2">Retrovirus-related Pol polyprotein from type-1 retrotransposable element R1</fullName>
    </submittedName>
</protein>
<gene>
    <name evidence="2" type="ORF">EVAR_103860_1</name>
</gene>
<accession>A0A4C2AEV3</accession>
<keyword evidence="3" id="KW-1185">Reference proteome</keyword>
<dbReference type="OrthoDB" id="7382669at2759"/>
<reference evidence="2 3" key="1">
    <citation type="journal article" date="2019" name="Commun. Biol.">
        <title>The bagworm genome reveals a unique fibroin gene that provides high tensile strength.</title>
        <authorList>
            <person name="Kono N."/>
            <person name="Nakamura H."/>
            <person name="Ohtoshi R."/>
            <person name="Tomita M."/>
            <person name="Numata K."/>
            <person name="Arakawa K."/>
        </authorList>
    </citation>
    <scope>NUCLEOTIDE SEQUENCE [LARGE SCALE GENOMIC DNA]</scope>
</reference>
<dbReference type="EMBL" id="BGZK01002917">
    <property type="protein sequence ID" value="GBP97347.1"/>
    <property type="molecule type" value="Genomic_DNA"/>
</dbReference>
<dbReference type="Proteomes" id="UP000299102">
    <property type="component" value="Unassembled WGS sequence"/>
</dbReference>
<feature type="domain" description="Reverse transcriptase" evidence="1">
    <location>
        <begin position="1"/>
        <end position="125"/>
    </location>
</feature>
<dbReference type="PANTHER" id="PTHR33332">
    <property type="entry name" value="REVERSE TRANSCRIPTASE DOMAIN-CONTAINING PROTEIN"/>
    <property type="match status" value="1"/>
</dbReference>
<name>A0A4C2AEV3_EUMVA</name>
<dbReference type="STRING" id="151549.A0A4C2AEV3"/>